<sequence length="482" mass="52055">MAREEDTAAYREGEAPVPAEGADPVSHREAGELELLRAEVEALRARVGTEQRRRARLLAVRRAVAAVLIALVAVCAVGGVIGVWAARTALDTDRWVATVGPLPEDPAVNAALSAYLTDELFDQLDVERRLSDALPDRASFIAAPVTAAVHDHVRDSVGELLRTEEFQELWRSANRSMHPRIVAVLENRAPNVEVRGDTVTLDLLPLVNNLINALEDRLPTVFGKRIDLPPVKSGEFPPGLRDRIDKALGVTLPEDFAQVRLYDRHRLGQLQDAVLLCRRAVVGLVVAVPLLLALALWVSPRPRRTLLQLGLWLVVTTTAMTAVLRAVRDHLLGQVRPGVYREGVRTALWDVFEPLRTRGDQLLWAGVALAVLAYLVGPGRLPVALRHCVVQGAQATGRLLTRVGQRARSVGRSRPWIRGHADVLRVGGVVVAVLTALLLSSWAGLLVVAAGLAAYEGAVTLLARDGTAAPAGETPPGDLPPS</sequence>
<keyword evidence="4" id="KW-1185">Reference proteome</keyword>
<evidence type="ECO:0000256" key="1">
    <source>
        <dbReference type="SAM" id="MobiDB-lite"/>
    </source>
</evidence>
<evidence type="ECO:0000313" key="3">
    <source>
        <dbReference type="EMBL" id="GGY99156.1"/>
    </source>
</evidence>
<keyword evidence="2" id="KW-1133">Transmembrane helix</keyword>
<keyword evidence="2" id="KW-0812">Transmembrane</keyword>
<feature type="compositionally biased region" description="Basic and acidic residues" evidence="1">
    <location>
        <begin position="1"/>
        <end position="14"/>
    </location>
</feature>
<protein>
    <recommendedName>
        <fullName evidence="5">Integral membrane protein</fullName>
    </recommendedName>
</protein>
<dbReference type="EMBL" id="BMVW01000002">
    <property type="protein sequence ID" value="GGY99156.1"/>
    <property type="molecule type" value="Genomic_DNA"/>
</dbReference>
<dbReference type="RefSeq" id="WP_229858498.1">
    <property type="nucleotide sequence ID" value="NZ_BMVW01000002.1"/>
</dbReference>
<evidence type="ECO:0000256" key="2">
    <source>
        <dbReference type="SAM" id="Phobius"/>
    </source>
</evidence>
<accession>A0A918PC87</accession>
<comment type="caution">
    <text evidence="3">The sequence shown here is derived from an EMBL/GenBank/DDBJ whole genome shotgun (WGS) entry which is preliminary data.</text>
</comment>
<evidence type="ECO:0008006" key="5">
    <source>
        <dbReference type="Google" id="ProtNLM"/>
    </source>
</evidence>
<proteinExistence type="predicted"/>
<name>A0A918PC87_9ACTN</name>
<dbReference type="AlphaFoldDB" id="A0A918PC87"/>
<reference evidence="3" key="2">
    <citation type="submission" date="2020-09" db="EMBL/GenBank/DDBJ databases">
        <authorList>
            <person name="Sun Q."/>
            <person name="Ohkuma M."/>
        </authorList>
    </citation>
    <scope>NUCLEOTIDE SEQUENCE</scope>
    <source>
        <strain evidence="3">JCM 4815</strain>
    </source>
</reference>
<feature type="transmembrane region" description="Helical" evidence="2">
    <location>
        <begin position="63"/>
        <end position="86"/>
    </location>
</feature>
<gene>
    <name evidence="3" type="ORF">GCM10010365_17310</name>
</gene>
<reference evidence="3" key="1">
    <citation type="journal article" date="2014" name="Int. J. Syst. Evol. Microbiol.">
        <title>Complete genome sequence of Corynebacterium casei LMG S-19264T (=DSM 44701T), isolated from a smear-ripened cheese.</title>
        <authorList>
            <consortium name="US DOE Joint Genome Institute (JGI-PGF)"/>
            <person name="Walter F."/>
            <person name="Albersmeier A."/>
            <person name="Kalinowski J."/>
            <person name="Ruckert C."/>
        </authorList>
    </citation>
    <scope>NUCLEOTIDE SEQUENCE</scope>
    <source>
        <strain evidence="3">JCM 4815</strain>
    </source>
</reference>
<feature type="transmembrane region" description="Helical" evidence="2">
    <location>
        <begin position="306"/>
        <end position="327"/>
    </location>
</feature>
<keyword evidence="2" id="KW-0472">Membrane</keyword>
<dbReference type="Proteomes" id="UP000622166">
    <property type="component" value="Unassembled WGS sequence"/>
</dbReference>
<feature type="transmembrane region" description="Helical" evidence="2">
    <location>
        <begin position="361"/>
        <end position="377"/>
    </location>
</feature>
<feature type="region of interest" description="Disordered" evidence="1">
    <location>
        <begin position="1"/>
        <end position="25"/>
    </location>
</feature>
<evidence type="ECO:0000313" key="4">
    <source>
        <dbReference type="Proteomes" id="UP000622166"/>
    </source>
</evidence>
<feature type="transmembrane region" description="Helical" evidence="2">
    <location>
        <begin position="280"/>
        <end position="299"/>
    </location>
</feature>
<feature type="transmembrane region" description="Helical" evidence="2">
    <location>
        <begin position="423"/>
        <end position="455"/>
    </location>
</feature>
<organism evidence="3 4">
    <name type="scientific">Streptomyces poonensis</name>
    <dbReference type="NCBI Taxonomy" id="68255"/>
    <lineage>
        <taxon>Bacteria</taxon>
        <taxon>Bacillati</taxon>
        <taxon>Actinomycetota</taxon>
        <taxon>Actinomycetes</taxon>
        <taxon>Kitasatosporales</taxon>
        <taxon>Streptomycetaceae</taxon>
        <taxon>Streptomyces</taxon>
    </lineage>
</organism>